<dbReference type="SUPFAM" id="SSF56784">
    <property type="entry name" value="HAD-like"/>
    <property type="match status" value="1"/>
</dbReference>
<protein>
    <submittedName>
        <fullName evidence="1">HAD family hydrolase</fullName>
        <ecNumber evidence="1">3.-.-.-</ecNumber>
        <ecNumber evidence="1">3.1.3.-</ecNumber>
    </submittedName>
</protein>
<comment type="caution">
    <text evidence="1">The sequence shown here is derived from an EMBL/GenBank/DDBJ whole genome shotgun (WGS) entry which is preliminary data.</text>
</comment>
<evidence type="ECO:0000313" key="2">
    <source>
        <dbReference type="Proteomes" id="UP001596288"/>
    </source>
</evidence>
<dbReference type="InterPro" id="IPR000150">
    <property type="entry name" value="Cof"/>
</dbReference>
<dbReference type="Pfam" id="PF08282">
    <property type="entry name" value="Hydrolase_3"/>
    <property type="match status" value="1"/>
</dbReference>
<dbReference type="InterPro" id="IPR006379">
    <property type="entry name" value="HAD-SF_hydro_IIB"/>
</dbReference>
<dbReference type="PANTHER" id="PTHR10000:SF8">
    <property type="entry name" value="HAD SUPERFAMILY HYDROLASE-LIKE, TYPE 3"/>
    <property type="match status" value="1"/>
</dbReference>
<accession>A0ABW1RLZ0</accession>
<dbReference type="GO" id="GO:0016787">
    <property type="term" value="F:hydrolase activity"/>
    <property type="evidence" value="ECO:0007669"/>
    <property type="project" value="UniProtKB-KW"/>
</dbReference>
<dbReference type="InterPro" id="IPR036412">
    <property type="entry name" value="HAD-like_sf"/>
</dbReference>
<dbReference type="Gene3D" id="3.30.1240.10">
    <property type="match status" value="1"/>
</dbReference>
<dbReference type="EC" id="3.1.3.-" evidence="1"/>
<dbReference type="Proteomes" id="UP001596288">
    <property type="component" value="Unassembled WGS sequence"/>
</dbReference>
<dbReference type="NCBIfam" id="TIGR01484">
    <property type="entry name" value="HAD-SF-IIB"/>
    <property type="match status" value="1"/>
</dbReference>
<evidence type="ECO:0000313" key="1">
    <source>
        <dbReference type="EMBL" id="MFC6177134.1"/>
    </source>
</evidence>
<keyword evidence="2" id="KW-1185">Reference proteome</keyword>
<name>A0ABW1RLZ0_9LACO</name>
<dbReference type="PROSITE" id="PS01229">
    <property type="entry name" value="COF_2"/>
    <property type="match status" value="1"/>
</dbReference>
<dbReference type="NCBIfam" id="TIGR00099">
    <property type="entry name" value="Cof-subfamily"/>
    <property type="match status" value="1"/>
</dbReference>
<dbReference type="RefSeq" id="WP_137612118.1">
    <property type="nucleotide sequence ID" value="NZ_BJDF01000018.1"/>
</dbReference>
<sequence>MLIRHIFSDMDGTLLSSSGHVSNYNVATIKDSQIPFTLVSARAPMEMAETIDKLNLKDPQIAFNGGLIFKKSADNLQVLRDDPLALEDIKFIIQQVKINFPSVSCSCYDVSHWYSDKNDAGIKYEASLTNQKIQVIDYDSLFNQDKKFYKIMLITFDNKEMESLNTFLLNLKITSISIKRSGKEYLEITSKKAQKSKGIKYIQDLERLLRDEMAAFGDGHNDLPMLKSVGTPIVMDNALAEIKQHGKFITKTNDADGVAYGIKNYLKG</sequence>
<dbReference type="Gene3D" id="3.40.50.1000">
    <property type="entry name" value="HAD superfamily/HAD-like"/>
    <property type="match status" value="1"/>
</dbReference>
<dbReference type="SFLD" id="SFLDS00003">
    <property type="entry name" value="Haloacid_Dehalogenase"/>
    <property type="match status" value="1"/>
</dbReference>
<dbReference type="SFLD" id="SFLDG01140">
    <property type="entry name" value="C2.B:_Phosphomannomutase_and_P"/>
    <property type="match status" value="1"/>
</dbReference>
<dbReference type="EMBL" id="JBHSSF010000022">
    <property type="protein sequence ID" value="MFC6177134.1"/>
    <property type="molecule type" value="Genomic_DNA"/>
</dbReference>
<dbReference type="EC" id="3.-.-.-" evidence="1"/>
<proteinExistence type="predicted"/>
<dbReference type="InterPro" id="IPR023214">
    <property type="entry name" value="HAD_sf"/>
</dbReference>
<gene>
    <name evidence="1" type="ORF">ACFQAV_09795</name>
</gene>
<reference evidence="2" key="1">
    <citation type="journal article" date="2019" name="Int. J. Syst. Evol. Microbiol.">
        <title>The Global Catalogue of Microorganisms (GCM) 10K type strain sequencing project: providing services to taxonomists for standard genome sequencing and annotation.</title>
        <authorList>
            <consortium name="The Broad Institute Genomics Platform"/>
            <consortium name="The Broad Institute Genome Sequencing Center for Infectious Disease"/>
            <person name="Wu L."/>
            <person name="Ma J."/>
        </authorList>
    </citation>
    <scope>NUCLEOTIDE SEQUENCE [LARGE SCALE GENOMIC DNA]</scope>
    <source>
        <strain evidence="2">CCM 8927</strain>
    </source>
</reference>
<keyword evidence="1" id="KW-0378">Hydrolase</keyword>
<dbReference type="PANTHER" id="PTHR10000">
    <property type="entry name" value="PHOSPHOSERINE PHOSPHATASE"/>
    <property type="match status" value="1"/>
</dbReference>
<organism evidence="1 2">
    <name type="scientific">Companilactobacillus huachuanensis</name>
    <dbReference type="NCBI Taxonomy" id="2559914"/>
    <lineage>
        <taxon>Bacteria</taxon>
        <taxon>Bacillati</taxon>
        <taxon>Bacillota</taxon>
        <taxon>Bacilli</taxon>
        <taxon>Lactobacillales</taxon>
        <taxon>Lactobacillaceae</taxon>
        <taxon>Companilactobacillus</taxon>
    </lineage>
</organism>